<dbReference type="Pfam" id="PF00217">
    <property type="entry name" value="ATP-gua_Ptrans"/>
    <property type="match status" value="1"/>
</dbReference>
<dbReference type="STRING" id="697281.Mahau_0437"/>
<reference evidence="10 11" key="2">
    <citation type="journal article" date="2011" name="Stand. Genomic Sci.">
        <title>Complete genome sequence of Mahella australiensis type strain (50-1 BON).</title>
        <authorList>
            <person name="Sikorski J."/>
            <person name="Teshima H."/>
            <person name="Nolan M."/>
            <person name="Lucas S."/>
            <person name="Hammon N."/>
            <person name="Deshpande S."/>
            <person name="Cheng J.F."/>
            <person name="Pitluck S."/>
            <person name="Liolios K."/>
            <person name="Pagani I."/>
            <person name="Ivanova N."/>
            <person name="Huntemann M."/>
            <person name="Mavromatis K."/>
            <person name="Ovchinikova G."/>
            <person name="Pati A."/>
            <person name="Tapia R."/>
            <person name="Han C."/>
            <person name="Goodwin L."/>
            <person name="Chen A."/>
            <person name="Palaniappan K."/>
            <person name="Land M."/>
            <person name="Hauser L."/>
            <person name="Ngatchou-Djao O.D."/>
            <person name="Rohde M."/>
            <person name="Pukall R."/>
            <person name="Spring S."/>
            <person name="Abt B."/>
            <person name="Goker M."/>
            <person name="Detter J.C."/>
            <person name="Woyke T."/>
            <person name="Bristow J."/>
            <person name="Markowitz V."/>
            <person name="Hugenholtz P."/>
            <person name="Eisen J.A."/>
            <person name="Kyrpides N.C."/>
            <person name="Klenk H.P."/>
            <person name="Lapidus A."/>
        </authorList>
    </citation>
    <scope>NUCLEOTIDE SEQUENCE [LARGE SCALE GENOMIC DNA]</scope>
    <source>
        <strain evidence="11">DSM 15567 / CIP 107919 / 50-1 BON</strain>
    </source>
</reference>
<keyword evidence="4 6" id="KW-0067">ATP-binding</keyword>
<comment type="function">
    <text evidence="6">Catalyzes the specific phosphorylation of arginine residues in proteins.</text>
</comment>
<dbReference type="HAMAP" id="MF_00602">
    <property type="entry name" value="Prot_Arg_kinase"/>
    <property type="match status" value="1"/>
</dbReference>
<feature type="binding site" evidence="6 7">
    <location>
        <begin position="198"/>
        <end position="203"/>
    </location>
    <ligand>
        <name>ATP</name>
        <dbReference type="ChEBI" id="CHEBI:30616"/>
    </ligand>
</feature>
<comment type="activity regulation">
    <text evidence="6">Appears to be allosterically activated by the binding of pArg-containing polypeptides to the pArg-binding pocket localized in the C-terminal domain of McsB.</text>
</comment>
<evidence type="ECO:0000256" key="6">
    <source>
        <dbReference type="HAMAP-Rule" id="MF_00602"/>
    </source>
</evidence>
<dbReference type="InterPro" id="IPR022414">
    <property type="entry name" value="ATP-guanido_PTrfase_cat"/>
</dbReference>
<evidence type="ECO:0000259" key="9">
    <source>
        <dbReference type="PROSITE" id="PS51510"/>
    </source>
</evidence>
<comment type="caution">
    <text evidence="6 7">Lacks conserved residue(s) required for the propagation of feature annotation.</text>
</comment>
<dbReference type="Gene3D" id="3.30.590.10">
    <property type="entry name" value="Glutamine synthetase/guanido kinase, catalytic domain"/>
    <property type="match status" value="1"/>
</dbReference>
<accession>F3ZYQ8</accession>
<dbReference type="InterPro" id="IPR014746">
    <property type="entry name" value="Gln_synth/guanido_kin_cat_dom"/>
</dbReference>
<dbReference type="FunFam" id="3.30.590.10:FF:000007">
    <property type="entry name" value="Protein-arginine kinase"/>
    <property type="match status" value="1"/>
</dbReference>
<comment type="similarity">
    <text evidence="6 7 8">Belongs to the ATP:guanido phosphotransferase family.</text>
</comment>
<dbReference type="EMBL" id="CP002360">
    <property type="protein sequence ID" value="AEE95653.1"/>
    <property type="molecule type" value="Genomic_DNA"/>
</dbReference>
<evidence type="ECO:0000313" key="11">
    <source>
        <dbReference type="Proteomes" id="UP000008457"/>
    </source>
</evidence>
<feature type="binding site" evidence="6 7">
    <location>
        <begin position="167"/>
        <end position="171"/>
    </location>
    <ligand>
        <name>ATP</name>
        <dbReference type="ChEBI" id="CHEBI:30616"/>
    </ligand>
</feature>
<dbReference type="eggNOG" id="COG3869">
    <property type="taxonomic scope" value="Bacteria"/>
</dbReference>
<evidence type="ECO:0000256" key="7">
    <source>
        <dbReference type="PROSITE-ProRule" id="PRU00843"/>
    </source>
</evidence>
<proteinExistence type="inferred from homology"/>
<dbReference type="PANTHER" id="PTHR11547:SF38">
    <property type="entry name" value="ARGININE KINASE 1-RELATED"/>
    <property type="match status" value="1"/>
</dbReference>
<sequence>MDNWISANGPDSDIIISSRIRLARNLDNVPFPTMMDDKQAEKVVDDVGKAILDSHSVLAGHFKLVRIKDVQQLDRQMLVEEYLSSPDLVKNDKSGALLMNDDNTVSIMINEEDHVRIQCLAPGLQLREAWELADKVDDLLEENLSYAYDEQLGYLTTCPTNVGTGMRASLMMHLPALAMTNNIREVLHAVGRVGITVRGIYGEGSEVKGDIYQISNQISLGQSEDDIINNIIAVARQIIDKERKARQVLMDNGRLQLEDRVYRSLGIFTNARMLNTEEALELISNLRLGVSLGILKDMDLKLLNQLLFMIQPAHVQKHKGRELQPLERDIIRAELIHEKIRR</sequence>
<dbReference type="HOGENOM" id="CLU_066591_1_0_9"/>
<dbReference type="GO" id="GO:0005524">
    <property type="term" value="F:ATP binding"/>
    <property type="evidence" value="ECO:0007669"/>
    <property type="project" value="UniProtKB-UniRule"/>
</dbReference>
<dbReference type="KEGG" id="mas:Mahau_0437"/>
<dbReference type="RefSeq" id="WP_013780086.1">
    <property type="nucleotide sequence ID" value="NC_015520.1"/>
</dbReference>
<feature type="binding site" evidence="6 7">
    <location>
        <begin position="17"/>
        <end position="21"/>
    </location>
    <ligand>
        <name>ATP</name>
        <dbReference type="ChEBI" id="CHEBI:30616"/>
    </ligand>
</feature>
<gene>
    <name evidence="6" type="primary">mcsB</name>
    <name evidence="10" type="ordered locus">Mahau_0437</name>
</gene>
<evidence type="ECO:0000256" key="3">
    <source>
        <dbReference type="ARBA" id="ARBA00022777"/>
    </source>
</evidence>
<keyword evidence="1 6" id="KW-0808">Transferase</keyword>
<dbReference type="AlphaFoldDB" id="F3ZYQ8"/>
<keyword evidence="6" id="KW-0021">Allosteric enzyme</keyword>
<dbReference type="PROSITE" id="PS00112">
    <property type="entry name" value="PHOSPHAGEN_KINASE"/>
    <property type="match status" value="1"/>
</dbReference>
<protein>
    <recommendedName>
        <fullName evidence="6">Protein-arginine kinase</fullName>
        <ecNumber evidence="6">2.7.14.1</ecNumber>
    </recommendedName>
</protein>
<dbReference type="PROSITE" id="PS51510">
    <property type="entry name" value="PHOSPHAGEN_KINASE_C"/>
    <property type="match status" value="1"/>
</dbReference>
<evidence type="ECO:0000256" key="2">
    <source>
        <dbReference type="ARBA" id="ARBA00022741"/>
    </source>
</evidence>
<dbReference type="InterPro" id="IPR023660">
    <property type="entry name" value="Arg_Kinase"/>
</dbReference>
<dbReference type="EC" id="2.7.14.1" evidence="6"/>
<evidence type="ECO:0000313" key="10">
    <source>
        <dbReference type="EMBL" id="AEE95653.1"/>
    </source>
</evidence>
<feature type="short sequence motif" description="RDXXRA motif of the pArg binding pocket involved in allosteric regulation" evidence="6">
    <location>
        <begin position="328"/>
        <end position="333"/>
    </location>
</feature>
<evidence type="ECO:0000256" key="8">
    <source>
        <dbReference type="RuleBase" id="RU000505"/>
    </source>
</evidence>
<dbReference type="GO" id="GO:0046314">
    <property type="term" value="P:phosphocreatine biosynthetic process"/>
    <property type="evidence" value="ECO:0007669"/>
    <property type="project" value="InterPro"/>
</dbReference>
<organism evidence="10 11">
    <name type="scientific">Mahella australiensis (strain DSM 15567 / CIP 107919 / 50-1 BON)</name>
    <dbReference type="NCBI Taxonomy" id="697281"/>
    <lineage>
        <taxon>Bacteria</taxon>
        <taxon>Bacillati</taxon>
        <taxon>Bacillota</taxon>
        <taxon>Clostridia</taxon>
        <taxon>Thermoanaerobacterales</taxon>
        <taxon>Thermoanaerobacterales Family IV. Incertae Sedis</taxon>
        <taxon>Mahella</taxon>
    </lineage>
</organism>
<keyword evidence="3 6" id="KW-0418">Kinase</keyword>
<dbReference type="SUPFAM" id="SSF55931">
    <property type="entry name" value="Glutamine synthetase/guanido kinase"/>
    <property type="match status" value="1"/>
</dbReference>
<dbReference type="CDD" id="cd07930">
    <property type="entry name" value="bacterial_phosphagen_kinase"/>
    <property type="match status" value="1"/>
</dbReference>
<keyword evidence="11" id="KW-1185">Reference proteome</keyword>
<name>F3ZYQ8_MAHA5</name>
<dbReference type="GO" id="GO:1990424">
    <property type="term" value="F:protein arginine kinase activity"/>
    <property type="evidence" value="ECO:0007669"/>
    <property type="project" value="UniProtKB-EC"/>
</dbReference>
<dbReference type="InterPro" id="IPR000749">
    <property type="entry name" value="ATP-guanido_PTrfase"/>
</dbReference>
<feature type="domain" description="Phosphagen kinase C-terminal" evidence="9">
    <location>
        <begin position="14"/>
        <end position="245"/>
    </location>
</feature>
<comment type="catalytic activity">
    <reaction evidence="5 6">
        <text>L-arginyl-[protein] + ATP = N(omega)-phospho-L-arginyl-[protein] + ADP + H(+)</text>
        <dbReference type="Rhea" id="RHEA:43384"/>
        <dbReference type="Rhea" id="RHEA-COMP:10532"/>
        <dbReference type="Rhea" id="RHEA-COMP:10533"/>
        <dbReference type="ChEBI" id="CHEBI:15378"/>
        <dbReference type="ChEBI" id="CHEBI:29965"/>
        <dbReference type="ChEBI" id="CHEBI:30616"/>
        <dbReference type="ChEBI" id="CHEBI:83226"/>
        <dbReference type="ChEBI" id="CHEBI:456216"/>
        <dbReference type="EC" id="2.7.14.1"/>
    </reaction>
</comment>
<dbReference type="PANTHER" id="PTHR11547">
    <property type="entry name" value="ARGININE OR CREATINE KINASE"/>
    <property type="match status" value="1"/>
</dbReference>
<dbReference type="Proteomes" id="UP000008457">
    <property type="component" value="Chromosome"/>
</dbReference>
<dbReference type="InterPro" id="IPR022415">
    <property type="entry name" value="ATP-guanido_PTrfase_AS"/>
</dbReference>
<evidence type="ECO:0000256" key="4">
    <source>
        <dbReference type="ARBA" id="ARBA00022840"/>
    </source>
</evidence>
<keyword evidence="2 6" id="KW-0547">Nucleotide-binding</keyword>
<reference evidence="11" key="1">
    <citation type="submission" date="2010-11" db="EMBL/GenBank/DDBJ databases">
        <title>The complete genome of Mahella australiensis DSM 15567.</title>
        <authorList>
            <consortium name="US DOE Joint Genome Institute (JGI-PGF)"/>
            <person name="Lucas S."/>
            <person name="Copeland A."/>
            <person name="Lapidus A."/>
            <person name="Bruce D."/>
            <person name="Goodwin L."/>
            <person name="Pitluck S."/>
            <person name="Kyrpides N."/>
            <person name="Mavromatis K."/>
            <person name="Pagani I."/>
            <person name="Ivanova N."/>
            <person name="Teshima H."/>
            <person name="Brettin T."/>
            <person name="Detter J.C."/>
            <person name="Han C."/>
            <person name="Tapia R."/>
            <person name="Land M."/>
            <person name="Hauser L."/>
            <person name="Markowitz V."/>
            <person name="Cheng J.-F."/>
            <person name="Hugenholtz P."/>
            <person name="Woyke T."/>
            <person name="Wu D."/>
            <person name="Spring S."/>
            <person name="Pukall R."/>
            <person name="Steenblock K."/>
            <person name="Schneider S."/>
            <person name="Klenk H.-P."/>
            <person name="Eisen J.A."/>
        </authorList>
    </citation>
    <scope>NUCLEOTIDE SEQUENCE [LARGE SCALE GENOMIC DNA]</scope>
    <source>
        <strain evidence="11">DSM 15567 / CIP 107919 / 50-1 BON</strain>
    </source>
</reference>
<evidence type="ECO:0000256" key="5">
    <source>
        <dbReference type="ARBA" id="ARBA00051816"/>
    </source>
</evidence>
<dbReference type="GO" id="GO:0004111">
    <property type="term" value="F:creatine kinase activity"/>
    <property type="evidence" value="ECO:0007669"/>
    <property type="project" value="InterPro"/>
</dbReference>
<feature type="binding site" evidence="6 7">
    <location>
        <position position="116"/>
    </location>
    <ligand>
        <name>ATP</name>
        <dbReference type="ChEBI" id="CHEBI:30616"/>
    </ligand>
</feature>
<evidence type="ECO:0000256" key="1">
    <source>
        <dbReference type="ARBA" id="ARBA00022679"/>
    </source>
</evidence>
<dbReference type="NCBIfam" id="NF002194">
    <property type="entry name" value="PRK01059.1-4"/>
    <property type="match status" value="1"/>
</dbReference>
<dbReference type="GO" id="GO:0005615">
    <property type="term" value="C:extracellular space"/>
    <property type="evidence" value="ECO:0007669"/>
    <property type="project" value="TreeGrafter"/>
</dbReference>